<dbReference type="OrthoDB" id="9811006at2"/>
<feature type="transmembrane region" description="Helical" evidence="1">
    <location>
        <begin position="270"/>
        <end position="291"/>
    </location>
</feature>
<evidence type="ECO:0000256" key="1">
    <source>
        <dbReference type="SAM" id="Phobius"/>
    </source>
</evidence>
<dbReference type="SMART" id="SM00867">
    <property type="entry name" value="YceI"/>
    <property type="match status" value="1"/>
</dbReference>
<feature type="domain" description="Lipid/polyisoprenoid-binding YceI-like" evidence="2">
    <location>
        <begin position="392"/>
        <end position="550"/>
    </location>
</feature>
<accession>A0A2I0R1N7</accession>
<dbReference type="AlphaFoldDB" id="A0A2I0R1N7"/>
<dbReference type="Gene3D" id="2.40.128.110">
    <property type="entry name" value="Lipid/polyisoprenoid-binding, YceI-like"/>
    <property type="match status" value="1"/>
</dbReference>
<dbReference type="Pfam" id="PF04264">
    <property type="entry name" value="YceI"/>
    <property type="match status" value="1"/>
</dbReference>
<keyword evidence="1" id="KW-0812">Transmembrane</keyword>
<feature type="transmembrane region" description="Helical" evidence="1">
    <location>
        <begin position="240"/>
        <end position="258"/>
    </location>
</feature>
<feature type="transmembrane region" description="Helical" evidence="1">
    <location>
        <begin position="6"/>
        <end position="21"/>
    </location>
</feature>
<feature type="transmembrane region" description="Helical" evidence="1">
    <location>
        <begin position="56"/>
        <end position="76"/>
    </location>
</feature>
<feature type="transmembrane region" description="Helical" evidence="1">
    <location>
        <begin position="327"/>
        <end position="345"/>
    </location>
</feature>
<dbReference type="PANTHER" id="PTHR34406:SF1">
    <property type="entry name" value="PROTEIN YCEI"/>
    <property type="match status" value="1"/>
</dbReference>
<keyword evidence="4" id="KW-1185">Reference proteome</keyword>
<keyword evidence="1" id="KW-0472">Membrane</keyword>
<protein>
    <recommendedName>
        <fullName evidence="2">Lipid/polyisoprenoid-binding YceI-like domain-containing protein</fullName>
    </recommendedName>
</protein>
<dbReference type="EMBL" id="PJNI01000009">
    <property type="protein sequence ID" value="PKR80482.1"/>
    <property type="molecule type" value="Genomic_DNA"/>
</dbReference>
<dbReference type="SUPFAM" id="SSF101874">
    <property type="entry name" value="YceI-like"/>
    <property type="match status" value="1"/>
</dbReference>
<name>A0A2I0R1N7_9FLAO</name>
<evidence type="ECO:0000313" key="4">
    <source>
        <dbReference type="Proteomes" id="UP000236654"/>
    </source>
</evidence>
<feature type="transmembrane region" description="Helical" evidence="1">
    <location>
        <begin position="297"/>
        <end position="320"/>
    </location>
</feature>
<gene>
    <name evidence="3" type="ORF">CW751_08885</name>
</gene>
<dbReference type="InterPro" id="IPR007372">
    <property type="entry name" value="Lipid/polyisoprenoid-bd_YceI"/>
</dbReference>
<evidence type="ECO:0000313" key="3">
    <source>
        <dbReference type="EMBL" id="PKR80482.1"/>
    </source>
</evidence>
<comment type="caution">
    <text evidence="3">The sequence shown here is derived from an EMBL/GenBank/DDBJ whole genome shotgun (WGS) entry which is preliminary data.</text>
</comment>
<sequence length="551" mass="60628">MTYIAAIFLIISGVLSTFSSVKRKAPATQMISSFILGLITLILAKDFFSVAEETNFLMAFILISILGISFAFGILLKHKSNNIFVLIPLILSFSFLFFPQVSAHSFMDFPIEDLKVLIMIAAISSLTPLLISLVNSLIKRLVNKISPIKWETQDQYLLYNAFGFVFIGLIAAIGNFLLGKAGVLIAATFFLSSAFLFKNKTINSTNINTATGGSLFLIVGAFIILNNAGYEALNLSNGEVLEGIFFAGFNIMVYEILIRLAKRSSGKWQLLFTLKALFVPAVIILLLGFAYTQLERLGGVLTLTALLISTGLVGLLYAGFKNTSNAIGLKLFSFGLILIVAPIFSPVKQTSGIDLGALGIEDNKGKSKTTVKSYHDQLEEPNGKDLEQALGKWKIDEEVSKIFFELGPQGGRTNGEFQKVKGTFNVAQNISKSKIKVVMPVKNITTFNSMRDESLMENDYLNEKEHPEMIFKANQFKPKNDGYEVQGDFTLLGVTKPLNLTLKLVGVGEKNNEKIMVLWGKASLNRTDYGMASSAKIGDIVDFHFEVQLKQ</sequence>
<feature type="transmembrane region" description="Helical" evidence="1">
    <location>
        <begin position="83"/>
        <end position="102"/>
    </location>
</feature>
<reference evidence="3 4" key="1">
    <citation type="submission" date="2017-12" db="EMBL/GenBank/DDBJ databases">
        <title>The draft genome sequence of Brumimicrobium saltpan LHR20.</title>
        <authorList>
            <person name="Do Z.-J."/>
            <person name="Luo H.-R."/>
        </authorList>
    </citation>
    <scope>NUCLEOTIDE SEQUENCE [LARGE SCALE GENOMIC DNA]</scope>
    <source>
        <strain evidence="3 4">LHR20</strain>
    </source>
</reference>
<feature type="transmembrane region" description="Helical" evidence="1">
    <location>
        <begin position="179"/>
        <end position="197"/>
    </location>
</feature>
<feature type="transmembrane region" description="Helical" evidence="1">
    <location>
        <begin position="33"/>
        <end position="50"/>
    </location>
</feature>
<feature type="transmembrane region" description="Helical" evidence="1">
    <location>
        <begin position="209"/>
        <end position="228"/>
    </location>
</feature>
<feature type="transmembrane region" description="Helical" evidence="1">
    <location>
        <begin position="156"/>
        <end position="173"/>
    </location>
</feature>
<dbReference type="PANTHER" id="PTHR34406">
    <property type="entry name" value="PROTEIN YCEI"/>
    <property type="match status" value="1"/>
</dbReference>
<dbReference type="RefSeq" id="WP_101334652.1">
    <property type="nucleotide sequence ID" value="NZ_PJNI01000009.1"/>
</dbReference>
<evidence type="ECO:0000259" key="2">
    <source>
        <dbReference type="SMART" id="SM00867"/>
    </source>
</evidence>
<organism evidence="3 4">
    <name type="scientific">Brumimicrobium salinarum</name>
    <dbReference type="NCBI Taxonomy" id="2058658"/>
    <lineage>
        <taxon>Bacteria</taxon>
        <taxon>Pseudomonadati</taxon>
        <taxon>Bacteroidota</taxon>
        <taxon>Flavobacteriia</taxon>
        <taxon>Flavobacteriales</taxon>
        <taxon>Crocinitomicaceae</taxon>
        <taxon>Brumimicrobium</taxon>
    </lineage>
</organism>
<dbReference type="Proteomes" id="UP000236654">
    <property type="component" value="Unassembled WGS sequence"/>
</dbReference>
<keyword evidence="1" id="KW-1133">Transmembrane helix</keyword>
<dbReference type="InterPro" id="IPR036761">
    <property type="entry name" value="TTHA0802/YceI-like_sf"/>
</dbReference>
<proteinExistence type="predicted"/>
<feature type="transmembrane region" description="Helical" evidence="1">
    <location>
        <begin position="114"/>
        <end position="135"/>
    </location>
</feature>